<evidence type="ECO:0000256" key="1">
    <source>
        <dbReference type="SAM" id="MobiDB-lite"/>
    </source>
</evidence>
<keyword evidence="3" id="KW-1185">Reference proteome</keyword>
<accession>A0ABP1RFQ8</accession>
<name>A0ABP1RFQ8_9HEXA</name>
<feature type="region of interest" description="Disordered" evidence="1">
    <location>
        <begin position="67"/>
        <end position="93"/>
    </location>
</feature>
<gene>
    <name evidence="2" type="ORF">ODALV1_LOCUS21817</name>
</gene>
<sequence>MQVNSGRAIEEQERYANEENLEFSALDFMTNTTPTSPCEHSSDCYYHIECLPFPYSKEAKTKGKLCRAGNSTRTKQVARAASTPPPPSQTKLFQREVRSVSVCQL</sequence>
<dbReference type="Proteomes" id="UP001642540">
    <property type="component" value="Unassembled WGS sequence"/>
</dbReference>
<comment type="caution">
    <text evidence="2">The sequence shown here is derived from an EMBL/GenBank/DDBJ whole genome shotgun (WGS) entry which is preliminary data.</text>
</comment>
<proteinExistence type="predicted"/>
<protein>
    <submittedName>
        <fullName evidence="2">Uncharacterized protein</fullName>
    </submittedName>
</protein>
<reference evidence="2 3" key="1">
    <citation type="submission" date="2024-08" db="EMBL/GenBank/DDBJ databases">
        <authorList>
            <person name="Cucini C."/>
            <person name="Frati F."/>
        </authorList>
    </citation>
    <scope>NUCLEOTIDE SEQUENCE [LARGE SCALE GENOMIC DNA]</scope>
</reference>
<evidence type="ECO:0000313" key="3">
    <source>
        <dbReference type="Proteomes" id="UP001642540"/>
    </source>
</evidence>
<evidence type="ECO:0000313" key="2">
    <source>
        <dbReference type="EMBL" id="CAL8127393.1"/>
    </source>
</evidence>
<organism evidence="2 3">
    <name type="scientific">Orchesella dallaii</name>
    <dbReference type="NCBI Taxonomy" id="48710"/>
    <lineage>
        <taxon>Eukaryota</taxon>
        <taxon>Metazoa</taxon>
        <taxon>Ecdysozoa</taxon>
        <taxon>Arthropoda</taxon>
        <taxon>Hexapoda</taxon>
        <taxon>Collembola</taxon>
        <taxon>Entomobryomorpha</taxon>
        <taxon>Entomobryoidea</taxon>
        <taxon>Orchesellidae</taxon>
        <taxon>Orchesellinae</taxon>
        <taxon>Orchesella</taxon>
    </lineage>
</organism>
<dbReference type="EMBL" id="CAXLJM020000072">
    <property type="protein sequence ID" value="CAL8127393.1"/>
    <property type="molecule type" value="Genomic_DNA"/>
</dbReference>